<dbReference type="RefSeq" id="WP_082427026.1">
    <property type="nucleotide sequence ID" value="NZ_CP092923.1"/>
</dbReference>
<organism evidence="2 3">
    <name type="scientific">Pseudomonas syringae pv. tagetis</name>
    <dbReference type="NCBI Taxonomy" id="129140"/>
    <lineage>
        <taxon>Bacteria</taxon>
        <taxon>Pseudomonadati</taxon>
        <taxon>Pseudomonadota</taxon>
        <taxon>Gammaproteobacteria</taxon>
        <taxon>Pseudomonadales</taxon>
        <taxon>Pseudomonadaceae</taxon>
        <taxon>Pseudomonas</taxon>
    </lineage>
</organism>
<comment type="caution">
    <text evidence="2">The sequence shown here is derived from an EMBL/GenBank/DDBJ whole genome shotgun (WGS) entry which is preliminary data.</text>
</comment>
<dbReference type="InterPro" id="IPR009492">
    <property type="entry name" value="TniQ"/>
</dbReference>
<name>A0ABW7NQ95_9PSED</name>
<dbReference type="EMBL" id="JAVCQK010000010">
    <property type="protein sequence ID" value="MFH7517022.1"/>
    <property type="molecule type" value="Genomic_DNA"/>
</dbReference>
<dbReference type="Proteomes" id="UP001610657">
    <property type="component" value="Unassembled WGS sequence"/>
</dbReference>
<evidence type="ECO:0000313" key="2">
    <source>
        <dbReference type="EMBL" id="MFH7517022.1"/>
    </source>
</evidence>
<feature type="domain" description="TniQ" evidence="1">
    <location>
        <begin position="5"/>
        <end position="140"/>
    </location>
</feature>
<evidence type="ECO:0000259" key="1">
    <source>
        <dbReference type="Pfam" id="PF06527"/>
    </source>
</evidence>
<keyword evidence="3" id="KW-1185">Reference proteome</keyword>
<proteinExistence type="predicted"/>
<protein>
    <submittedName>
        <fullName evidence="2">TniQ family protein</fullName>
    </submittedName>
</protein>
<gene>
    <name evidence="2" type="ORF">RA271_17770</name>
</gene>
<reference evidence="2 3" key="1">
    <citation type="submission" date="2023-08" db="EMBL/GenBank/DDBJ databases">
        <title>Genomic and mutational analysis of Pseudomonas syringae pv. tagetis EB037 pathogenicity on sunflower.</title>
        <authorList>
            <person name="Maul J.E."/>
        </authorList>
    </citation>
    <scope>NUCLEOTIDE SEQUENCE [LARGE SCALE GENOMIC DNA]</scope>
    <source>
        <strain evidence="2 3">EB037_T1</strain>
    </source>
</reference>
<accession>A0ABW7NQ95</accession>
<sequence>MKIFTPLPGEYVASVLQRGNEMMGLKTVALKDFHIKPLPRKGYGNALGDKYESRAHAVFQFPDFFTERNVSEEVLKNHTLYPLTAALARTRKDIAVTPAVWRKICPICALEDFENYGTAYVHRRHVPTSVQVCSVHGSRLMDRCTTCLTLIKNHQISKLSICSQKYKSQVEEPDSFSFAYSKFVADLLTYNGATPMSYRTDWVIINSIRLRYENEIKQNENFIKNLIKTKFGVDVRTPISHTYSDNNYTIFAFLGCETAEIYFNLLLRSEASSRQVK</sequence>
<evidence type="ECO:0000313" key="3">
    <source>
        <dbReference type="Proteomes" id="UP001610657"/>
    </source>
</evidence>
<dbReference type="Pfam" id="PF06527">
    <property type="entry name" value="TniQ"/>
    <property type="match status" value="1"/>
</dbReference>
<dbReference type="GeneID" id="96221640"/>